<accession>B9TK46</accession>
<name>B9TK46_RICCO</name>
<protein>
    <submittedName>
        <fullName evidence="2">Uncharacterized protein</fullName>
    </submittedName>
</protein>
<proteinExistence type="predicted"/>
<organism evidence="2 3">
    <name type="scientific">Ricinus communis</name>
    <name type="common">Castor bean</name>
    <dbReference type="NCBI Taxonomy" id="3988"/>
    <lineage>
        <taxon>Eukaryota</taxon>
        <taxon>Viridiplantae</taxon>
        <taxon>Streptophyta</taxon>
        <taxon>Embryophyta</taxon>
        <taxon>Tracheophyta</taxon>
        <taxon>Spermatophyta</taxon>
        <taxon>Magnoliopsida</taxon>
        <taxon>eudicotyledons</taxon>
        <taxon>Gunneridae</taxon>
        <taxon>Pentapetalae</taxon>
        <taxon>rosids</taxon>
        <taxon>fabids</taxon>
        <taxon>Malpighiales</taxon>
        <taxon>Euphorbiaceae</taxon>
        <taxon>Acalyphoideae</taxon>
        <taxon>Acalypheae</taxon>
        <taxon>Ricinus</taxon>
    </lineage>
</organism>
<dbReference type="InParanoid" id="B9TK46"/>
<evidence type="ECO:0000256" key="1">
    <source>
        <dbReference type="SAM" id="MobiDB-lite"/>
    </source>
</evidence>
<evidence type="ECO:0000313" key="2">
    <source>
        <dbReference type="EMBL" id="EEF23767.1"/>
    </source>
</evidence>
<dbReference type="EMBL" id="EQ984712">
    <property type="protein sequence ID" value="EEF23767.1"/>
    <property type="molecule type" value="Genomic_DNA"/>
</dbReference>
<feature type="region of interest" description="Disordered" evidence="1">
    <location>
        <begin position="95"/>
        <end position="115"/>
    </location>
</feature>
<dbReference type="AlphaFoldDB" id="B9TK46"/>
<evidence type="ECO:0000313" key="3">
    <source>
        <dbReference type="Proteomes" id="UP000008311"/>
    </source>
</evidence>
<reference evidence="3" key="1">
    <citation type="journal article" date="2010" name="Nat. Biotechnol.">
        <title>Draft genome sequence of the oilseed species Ricinus communis.</title>
        <authorList>
            <person name="Chan A.P."/>
            <person name="Crabtree J."/>
            <person name="Zhao Q."/>
            <person name="Lorenzi H."/>
            <person name="Orvis J."/>
            <person name="Puiu D."/>
            <person name="Melake-Berhan A."/>
            <person name="Jones K.M."/>
            <person name="Redman J."/>
            <person name="Chen G."/>
            <person name="Cahoon E.B."/>
            <person name="Gedil M."/>
            <person name="Stanke M."/>
            <person name="Haas B.J."/>
            <person name="Wortman J.R."/>
            <person name="Fraser-Liggett C.M."/>
            <person name="Ravel J."/>
            <person name="Rabinowicz P.D."/>
        </authorList>
    </citation>
    <scope>NUCLEOTIDE SEQUENCE [LARGE SCALE GENOMIC DNA]</scope>
    <source>
        <strain evidence="3">cv. Hale</strain>
    </source>
</reference>
<keyword evidence="3" id="KW-1185">Reference proteome</keyword>
<sequence>MHFGPRNLRLVAIPVRLARALDTVTTSKLNSTTARENIMNVLKNFEAVFVVTAALACAAVYSVETAPVANAASVSGVPVVVVSAKRLTPEQKLQSLRDERATTMAADSSVKASNI</sequence>
<gene>
    <name evidence="2" type="ORF">RCOM_1874630</name>
</gene>
<dbReference type="Proteomes" id="UP000008311">
    <property type="component" value="Unassembled WGS sequence"/>
</dbReference>